<comment type="caution">
    <text evidence="2">The sequence shown here is derived from an EMBL/GenBank/DDBJ whole genome shotgun (WGS) entry which is preliminary data.</text>
</comment>
<keyword evidence="3" id="KW-1185">Reference proteome</keyword>
<sequence>MHTARTPLAVLVAAVATVGLAAPKAVAERGDAPGTNAEAGPGNRTLPVVGWRGGREAASSVFGTTPVRPADGSGRTAWGIGAIHPGARAEAHGVTVRRDGGRTLAVPVVLTAVGSVQGGVGGATKADVAIGGGLLGTGALAGTVFWIRRHFGKRA</sequence>
<dbReference type="EMBL" id="JBEPCU010000052">
    <property type="protein sequence ID" value="MER6976575.1"/>
    <property type="molecule type" value="Genomic_DNA"/>
</dbReference>
<evidence type="ECO:0008006" key="4">
    <source>
        <dbReference type="Google" id="ProtNLM"/>
    </source>
</evidence>
<keyword evidence="1" id="KW-0732">Signal</keyword>
<evidence type="ECO:0000313" key="3">
    <source>
        <dbReference type="Proteomes" id="UP001458415"/>
    </source>
</evidence>
<feature type="chain" id="PRO_5045453694" description="Integral membrane protein" evidence="1">
    <location>
        <begin position="22"/>
        <end position="155"/>
    </location>
</feature>
<proteinExistence type="predicted"/>
<dbReference type="Proteomes" id="UP001458415">
    <property type="component" value="Unassembled WGS sequence"/>
</dbReference>
<dbReference type="RefSeq" id="WP_143668268.1">
    <property type="nucleotide sequence ID" value="NZ_MUBM01000477.1"/>
</dbReference>
<protein>
    <recommendedName>
        <fullName evidence="4">Integral membrane protein</fullName>
    </recommendedName>
</protein>
<reference evidence="2 3" key="1">
    <citation type="submission" date="2024-06" db="EMBL/GenBank/DDBJ databases">
        <title>The Natural Products Discovery Center: Release of the First 8490 Sequenced Strains for Exploring Actinobacteria Biosynthetic Diversity.</title>
        <authorList>
            <person name="Kalkreuter E."/>
            <person name="Kautsar S.A."/>
            <person name="Yang D."/>
            <person name="Bader C.D."/>
            <person name="Teijaro C.N."/>
            <person name="Fluegel L."/>
            <person name="Davis C.M."/>
            <person name="Simpson J.R."/>
            <person name="Lauterbach L."/>
            <person name="Steele A.D."/>
            <person name="Gui C."/>
            <person name="Meng S."/>
            <person name="Li G."/>
            <person name="Viehrig K."/>
            <person name="Ye F."/>
            <person name="Su P."/>
            <person name="Kiefer A.F."/>
            <person name="Nichols A."/>
            <person name="Cepeda A.J."/>
            <person name="Yan W."/>
            <person name="Fan B."/>
            <person name="Jiang Y."/>
            <person name="Adhikari A."/>
            <person name="Zheng C.-J."/>
            <person name="Schuster L."/>
            <person name="Cowan T.M."/>
            <person name="Smanski M.J."/>
            <person name="Chevrette M.G."/>
            <person name="De Carvalho L.P.S."/>
            <person name="Shen B."/>
        </authorList>
    </citation>
    <scope>NUCLEOTIDE SEQUENCE [LARGE SCALE GENOMIC DNA]</scope>
    <source>
        <strain evidence="2 3">NPDC000634</strain>
    </source>
</reference>
<gene>
    <name evidence="2" type="ORF">ABT317_05910</name>
</gene>
<name>A0ABV1VXA0_9ACTN</name>
<accession>A0ABV1VXA0</accession>
<organism evidence="2 3">
    <name type="scientific">Streptomyces carpinensis</name>
    <dbReference type="NCBI Taxonomy" id="66369"/>
    <lineage>
        <taxon>Bacteria</taxon>
        <taxon>Bacillati</taxon>
        <taxon>Actinomycetota</taxon>
        <taxon>Actinomycetes</taxon>
        <taxon>Kitasatosporales</taxon>
        <taxon>Streptomycetaceae</taxon>
        <taxon>Streptomyces</taxon>
    </lineage>
</organism>
<evidence type="ECO:0000256" key="1">
    <source>
        <dbReference type="SAM" id="SignalP"/>
    </source>
</evidence>
<evidence type="ECO:0000313" key="2">
    <source>
        <dbReference type="EMBL" id="MER6976575.1"/>
    </source>
</evidence>
<feature type="signal peptide" evidence="1">
    <location>
        <begin position="1"/>
        <end position="21"/>
    </location>
</feature>